<dbReference type="PROSITE" id="PS50109">
    <property type="entry name" value="HIS_KIN"/>
    <property type="match status" value="1"/>
</dbReference>
<dbReference type="Pfam" id="PF02518">
    <property type="entry name" value="HATPase_c"/>
    <property type="match status" value="1"/>
</dbReference>
<feature type="domain" description="PAC" evidence="13">
    <location>
        <begin position="218"/>
        <end position="271"/>
    </location>
</feature>
<evidence type="ECO:0000256" key="8">
    <source>
        <dbReference type="ARBA" id="ARBA00023026"/>
    </source>
</evidence>
<name>A0A1F7WP84_9BACT</name>
<dbReference type="STRING" id="1817813.A2008_05440"/>
<dbReference type="InterPro" id="IPR013655">
    <property type="entry name" value="PAS_fold_3"/>
</dbReference>
<protein>
    <recommendedName>
        <fullName evidence="2">histidine kinase</fullName>
        <ecNumber evidence="2">2.7.13.3</ecNumber>
    </recommendedName>
</protein>
<dbReference type="PANTHER" id="PTHR41523">
    <property type="entry name" value="TWO-COMPONENT SYSTEM SENSOR PROTEIN"/>
    <property type="match status" value="1"/>
</dbReference>
<dbReference type="InterPro" id="IPR011006">
    <property type="entry name" value="CheY-like_superfamily"/>
</dbReference>
<dbReference type="InterPro" id="IPR000700">
    <property type="entry name" value="PAS-assoc_C"/>
</dbReference>
<keyword evidence="5" id="KW-0547">Nucleotide-binding</keyword>
<dbReference type="InterPro" id="IPR035965">
    <property type="entry name" value="PAS-like_dom_sf"/>
</dbReference>
<evidence type="ECO:0000259" key="13">
    <source>
        <dbReference type="PROSITE" id="PS50113"/>
    </source>
</evidence>
<dbReference type="PROSITE" id="PS50112">
    <property type="entry name" value="PAS"/>
    <property type="match status" value="1"/>
</dbReference>
<dbReference type="InterPro" id="IPR001789">
    <property type="entry name" value="Sig_transdc_resp-reg_receiver"/>
</dbReference>
<dbReference type="NCBIfam" id="TIGR00229">
    <property type="entry name" value="sensory_box"/>
    <property type="match status" value="1"/>
</dbReference>
<dbReference type="InterPro" id="IPR011495">
    <property type="entry name" value="Sig_transdc_His_kin_sub2_dim/P"/>
</dbReference>
<evidence type="ECO:0000256" key="6">
    <source>
        <dbReference type="ARBA" id="ARBA00022777"/>
    </source>
</evidence>
<dbReference type="EMBL" id="MGFH01000138">
    <property type="protein sequence ID" value="OGM04661.1"/>
    <property type="molecule type" value="Genomic_DNA"/>
</dbReference>
<dbReference type="SUPFAM" id="SSF55785">
    <property type="entry name" value="PYP-like sensor domain (PAS domain)"/>
    <property type="match status" value="1"/>
</dbReference>
<evidence type="ECO:0000256" key="5">
    <source>
        <dbReference type="ARBA" id="ARBA00022741"/>
    </source>
</evidence>
<evidence type="ECO:0000313" key="15">
    <source>
        <dbReference type="Proteomes" id="UP000178735"/>
    </source>
</evidence>
<evidence type="ECO:0000256" key="2">
    <source>
        <dbReference type="ARBA" id="ARBA00012438"/>
    </source>
</evidence>
<dbReference type="GO" id="GO:0005524">
    <property type="term" value="F:ATP binding"/>
    <property type="evidence" value="ECO:0007669"/>
    <property type="project" value="UniProtKB-KW"/>
</dbReference>
<feature type="domain" description="Response regulatory" evidence="11">
    <location>
        <begin position="8"/>
        <end position="124"/>
    </location>
</feature>
<dbReference type="SMART" id="SM00387">
    <property type="entry name" value="HATPase_c"/>
    <property type="match status" value="1"/>
</dbReference>
<evidence type="ECO:0000259" key="10">
    <source>
        <dbReference type="PROSITE" id="PS50109"/>
    </source>
</evidence>
<dbReference type="Gene3D" id="3.30.450.20">
    <property type="entry name" value="PAS domain"/>
    <property type="match status" value="1"/>
</dbReference>
<dbReference type="SUPFAM" id="SSF52172">
    <property type="entry name" value="CheY-like"/>
    <property type="match status" value="1"/>
</dbReference>
<keyword evidence="8" id="KW-0843">Virulence</keyword>
<dbReference type="CDD" id="cd00130">
    <property type="entry name" value="PAS"/>
    <property type="match status" value="1"/>
</dbReference>
<proteinExistence type="predicted"/>
<dbReference type="Pfam" id="PF00072">
    <property type="entry name" value="Response_reg"/>
    <property type="match status" value="1"/>
</dbReference>
<evidence type="ECO:0000259" key="12">
    <source>
        <dbReference type="PROSITE" id="PS50112"/>
    </source>
</evidence>
<organism evidence="14 15">
    <name type="scientific">Candidatus Wallbacteria bacterium GWC2_49_35</name>
    <dbReference type="NCBI Taxonomy" id="1817813"/>
    <lineage>
        <taxon>Bacteria</taxon>
        <taxon>Candidatus Walliibacteriota</taxon>
    </lineage>
</organism>
<comment type="caution">
    <text evidence="14">The sequence shown here is derived from an EMBL/GenBank/DDBJ whole genome shotgun (WGS) entry which is preliminary data.</text>
</comment>
<gene>
    <name evidence="14" type="ORF">A2008_05440</name>
</gene>
<dbReference type="InterPro" id="IPR036890">
    <property type="entry name" value="HATPase_C_sf"/>
</dbReference>
<keyword evidence="7" id="KW-0067">ATP-binding</keyword>
<dbReference type="Gene3D" id="3.30.565.10">
    <property type="entry name" value="Histidine kinase-like ATPase, C-terminal domain"/>
    <property type="match status" value="1"/>
</dbReference>
<feature type="domain" description="PAS" evidence="12">
    <location>
        <begin position="141"/>
        <end position="216"/>
    </location>
</feature>
<dbReference type="PROSITE" id="PS50113">
    <property type="entry name" value="PAC"/>
    <property type="match status" value="1"/>
</dbReference>
<dbReference type="GO" id="GO:0000160">
    <property type="term" value="P:phosphorelay signal transduction system"/>
    <property type="evidence" value="ECO:0007669"/>
    <property type="project" value="InterPro"/>
</dbReference>
<feature type="domain" description="Histidine kinase" evidence="10">
    <location>
        <begin position="282"/>
        <end position="474"/>
    </location>
</feature>
<dbReference type="InterPro" id="IPR005467">
    <property type="entry name" value="His_kinase_dom"/>
</dbReference>
<reference evidence="14 15" key="1">
    <citation type="journal article" date="2016" name="Nat. Commun.">
        <title>Thousands of microbial genomes shed light on interconnected biogeochemical processes in an aquifer system.</title>
        <authorList>
            <person name="Anantharaman K."/>
            <person name="Brown C.T."/>
            <person name="Hug L.A."/>
            <person name="Sharon I."/>
            <person name="Castelle C.J."/>
            <person name="Probst A.J."/>
            <person name="Thomas B.C."/>
            <person name="Singh A."/>
            <person name="Wilkins M.J."/>
            <person name="Karaoz U."/>
            <person name="Brodie E.L."/>
            <person name="Williams K.H."/>
            <person name="Hubbard S.S."/>
            <person name="Banfield J.F."/>
        </authorList>
    </citation>
    <scope>NUCLEOTIDE SEQUENCE [LARGE SCALE GENOMIC DNA]</scope>
</reference>
<keyword evidence="3 9" id="KW-0597">Phosphoprotein</keyword>
<dbReference type="InterPro" id="IPR003594">
    <property type="entry name" value="HATPase_dom"/>
</dbReference>
<evidence type="ECO:0000313" key="14">
    <source>
        <dbReference type="EMBL" id="OGM04661.1"/>
    </source>
</evidence>
<dbReference type="Pfam" id="PF08447">
    <property type="entry name" value="PAS_3"/>
    <property type="match status" value="1"/>
</dbReference>
<evidence type="ECO:0000256" key="1">
    <source>
        <dbReference type="ARBA" id="ARBA00000085"/>
    </source>
</evidence>
<dbReference type="PROSITE" id="PS50110">
    <property type="entry name" value="RESPONSE_REGULATORY"/>
    <property type="match status" value="1"/>
</dbReference>
<dbReference type="EC" id="2.7.13.3" evidence="2"/>
<dbReference type="InterPro" id="IPR000014">
    <property type="entry name" value="PAS"/>
</dbReference>
<keyword evidence="6" id="KW-0418">Kinase</keyword>
<dbReference type="PANTHER" id="PTHR41523:SF8">
    <property type="entry name" value="ETHYLENE RESPONSE SENSOR PROTEIN"/>
    <property type="match status" value="1"/>
</dbReference>
<accession>A0A1F7WP84</accession>
<dbReference type="SUPFAM" id="SSF55874">
    <property type="entry name" value="ATPase domain of HSP90 chaperone/DNA topoisomerase II/histidine kinase"/>
    <property type="match status" value="1"/>
</dbReference>
<evidence type="ECO:0000256" key="4">
    <source>
        <dbReference type="ARBA" id="ARBA00022679"/>
    </source>
</evidence>
<dbReference type="Pfam" id="PF07568">
    <property type="entry name" value="HisKA_2"/>
    <property type="match status" value="1"/>
</dbReference>
<dbReference type="AlphaFoldDB" id="A0A1F7WP84"/>
<sequence length="475" mass="53026">MNYSKQKNILLVEDETAVGTCEKKILETLGYNVVWALNGEAALDIVRFRKEPFDLILMDIDLGEGIDGTQAAEAILKERNVPVVFLSSHTEPEVVEKTEKITSYGYVVKNTGPTILDASIKMAFKLFDARTKKAEESMIESETRYKYISDATSDFVFSCAESSEGAYTIDWMAGAVERITGYTLEELRAMGCWRSLVHPGDVAAFDENVININEGTSGSCTLRIITKNGGIKWIAVNTKHIPSKIAAAPHRIFGGCTDITERKLAEEKLQLLVEEKEMMLKEVHHRIRNNLNAIDGLISLQMDALSEPSAADALNDTRSRMLSMMLIYDKLYRSENFMEISFRQYLSPLVDGIISIFPTRAAIKTEKIIDDFIIDSRRLSYIGIIVNECLTNIMKYAFAGRGEGSIRITAENKDSKVTITVQDDGVGIPETTYTEGSGGFGFKLIEMMARQLRGAAWFERGSGTRFILQFSLQAL</sequence>
<dbReference type="Proteomes" id="UP000178735">
    <property type="component" value="Unassembled WGS sequence"/>
</dbReference>
<dbReference type="SMART" id="SM00448">
    <property type="entry name" value="REC"/>
    <property type="match status" value="1"/>
</dbReference>
<evidence type="ECO:0000256" key="9">
    <source>
        <dbReference type="PROSITE-ProRule" id="PRU00169"/>
    </source>
</evidence>
<feature type="modified residue" description="4-aspartylphosphate" evidence="9">
    <location>
        <position position="59"/>
    </location>
</feature>
<evidence type="ECO:0000259" key="11">
    <source>
        <dbReference type="PROSITE" id="PS50110"/>
    </source>
</evidence>
<evidence type="ECO:0000256" key="7">
    <source>
        <dbReference type="ARBA" id="ARBA00022840"/>
    </source>
</evidence>
<comment type="catalytic activity">
    <reaction evidence="1">
        <text>ATP + protein L-histidine = ADP + protein N-phospho-L-histidine.</text>
        <dbReference type="EC" id="2.7.13.3"/>
    </reaction>
</comment>
<evidence type="ECO:0000256" key="3">
    <source>
        <dbReference type="ARBA" id="ARBA00022553"/>
    </source>
</evidence>
<dbReference type="Gene3D" id="3.40.50.2300">
    <property type="match status" value="1"/>
</dbReference>
<dbReference type="GO" id="GO:0004673">
    <property type="term" value="F:protein histidine kinase activity"/>
    <property type="evidence" value="ECO:0007669"/>
    <property type="project" value="UniProtKB-EC"/>
</dbReference>
<keyword evidence="4" id="KW-0808">Transferase</keyword>